<feature type="compositionally biased region" description="Basic and acidic residues" evidence="1">
    <location>
        <begin position="83"/>
        <end position="109"/>
    </location>
</feature>
<proteinExistence type="evidence at transcript level"/>
<dbReference type="AlphaFoldDB" id="Q5V8L3"/>
<dbReference type="Pfam" id="PF12585">
    <property type="entry name" value="DUF3759"/>
    <property type="match status" value="1"/>
</dbReference>
<organism evidence="2">
    <name type="scientific">Paxillus involutus</name>
    <name type="common">Brown roll-rim</name>
    <name type="synonym">Agaricus involutus</name>
    <dbReference type="NCBI Taxonomy" id="71150"/>
    <lineage>
        <taxon>Eukaryota</taxon>
        <taxon>Fungi</taxon>
        <taxon>Dikarya</taxon>
        <taxon>Basidiomycota</taxon>
        <taxon>Agaricomycotina</taxon>
        <taxon>Agaricomycetes</taxon>
        <taxon>Agaricomycetidae</taxon>
        <taxon>Boletales</taxon>
        <taxon>Paxilineae</taxon>
        <taxon>Paxillaceae</taxon>
        <taxon>Paxillus</taxon>
    </lineage>
</organism>
<dbReference type="EMBL" id="AY585927">
    <property type="protein sequence ID" value="AAT91246.1"/>
    <property type="molecule type" value="mRNA"/>
</dbReference>
<feature type="region of interest" description="Disordered" evidence="1">
    <location>
        <begin position="83"/>
        <end position="117"/>
    </location>
</feature>
<dbReference type="PANTHER" id="PTHR37450">
    <property type="entry name" value="CIPC PROTEIN"/>
    <property type="match status" value="1"/>
</dbReference>
<reference evidence="2" key="1">
    <citation type="journal article" date="2006" name="Mol. Ecol.">
        <title>Screening for rapidly evolving genes in the ectomycorrhizal fungus Paxillus involutus using cDNA microarrays.</title>
        <authorList>
            <person name="Le Quere A."/>
            <person name="Eriksen K.A."/>
            <person name="Rajashekar B."/>
            <person name="Schutzendubel A."/>
            <person name="Canback B."/>
            <person name="Johansson T."/>
            <person name="Tunlid A."/>
        </authorList>
    </citation>
    <scope>NUCLEOTIDE SEQUENCE</scope>
    <source>
        <strain evidence="2">ATCC 200175</strain>
    </source>
</reference>
<gene>
    <name evidence="2" type="primary">cipC2</name>
</gene>
<evidence type="ECO:0000256" key="1">
    <source>
        <dbReference type="SAM" id="MobiDB-lite"/>
    </source>
</evidence>
<sequence>MPHHDNSTSGNQPHEAKLSHELIAGAASFAAMKAYQDHEKKQGKTTSHETAKELLAAAGGALLTHVVETKGLDAVDNYKAKKAQGENHYENYTENRHENRHENHHENHENRHHKDRY</sequence>
<protein>
    <submittedName>
        <fullName evidence="2">CipC2 protein</fullName>
    </submittedName>
</protein>
<dbReference type="PANTHER" id="PTHR37450:SF1">
    <property type="entry name" value="CIPC PROTEIN"/>
    <property type="match status" value="1"/>
</dbReference>
<accession>Q5V8L3</accession>
<name>Q5V8L3_PAXIN</name>
<dbReference type="InterPro" id="IPR022234">
    <property type="entry name" value="DUF3759"/>
</dbReference>
<evidence type="ECO:0000313" key="2">
    <source>
        <dbReference type="EMBL" id="AAT91246.1"/>
    </source>
</evidence>